<dbReference type="Pfam" id="PF01699">
    <property type="entry name" value="Na_Ca_ex"/>
    <property type="match status" value="2"/>
</dbReference>
<dbReference type="Gene3D" id="6.10.280.80">
    <property type="entry name" value="NCX, peripheral helical region"/>
    <property type="match status" value="1"/>
</dbReference>
<sequence length="323" mass="33712">MTMTYGLLALGLVLLVAGGDTLVRGATTAARSLGVSPLLIGLTLVGMGTSAPELVTSLTAVLAGSPGIAMGNVIGSNTANILLILGVAALISPIAVDRDAFRRDGWVLIASTALCVIAVIAGTIDYRWGLAMLAGLAVYLLWAWMGERRHRDREARKYEHLTEDAPDARGGVWSGLGLAVIGILLTVGGARLLVDNAIVVARDIGVSDTIIGLTVVAVGTSLPELVTSAVAAFRRHSDVALGNIIGSNIYNVLGILGITALVAPIRVPPEIIRLDIWVMVAATALVVLFVRTGMRIVRLEGLALLLAYAVYLGWLARDLLPFG</sequence>
<evidence type="ECO:0000313" key="7">
    <source>
        <dbReference type="EMBL" id="MBB5661570.1"/>
    </source>
</evidence>
<dbReference type="PANTHER" id="PTHR10846:SF8">
    <property type="entry name" value="INNER MEMBRANE PROTEIN YRBG"/>
    <property type="match status" value="1"/>
</dbReference>
<evidence type="ECO:0000313" key="8">
    <source>
        <dbReference type="Proteomes" id="UP000548978"/>
    </source>
</evidence>
<dbReference type="PANTHER" id="PTHR10846">
    <property type="entry name" value="SODIUM/POTASSIUM/CALCIUM EXCHANGER"/>
    <property type="match status" value="1"/>
</dbReference>
<evidence type="ECO:0000259" key="6">
    <source>
        <dbReference type="Pfam" id="PF01699"/>
    </source>
</evidence>
<feature type="transmembrane region" description="Helical" evidence="5">
    <location>
        <begin position="271"/>
        <end position="290"/>
    </location>
</feature>
<feature type="transmembrane region" description="Helical" evidence="5">
    <location>
        <begin position="297"/>
        <end position="316"/>
    </location>
</feature>
<keyword evidence="3 5" id="KW-1133">Transmembrane helix</keyword>
<keyword evidence="4 5" id="KW-0472">Membrane</keyword>
<comment type="subcellular location">
    <subcellularLocation>
        <location evidence="1">Membrane</location>
        <topology evidence="1">Multi-pass membrane protein</topology>
    </subcellularLocation>
</comment>
<evidence type="ECO:0000256" key="1">
    <source>
        <dbReference type="ARBA" id="ARBA00004141"/>
    </source>
</evidence>
<reference evidence="7 8" key="1">
    <citation type="submission" date="2020-08" db="EMBL/GenBank/DDBJ databases">
        <title>Genomic Encyclopedia of Type Strains, Phase IV (KMG-IV): sequencing the most valuable type-strain genomes for metagenomic binning, comparative biology and taxonomic classification.</title>
        <authorList>
            <person name="Goeker M."/>
        </authorList>
    </citation>
    <scope>NUCLEOTIDE SEQUENCE [LARGE SCALE GENOMIC DNA]</scope>
    <source>
        <strain evidence="7 8">DSM 24448</strain>
    </source>
</reference>
<feature type="transmembrane region" description="Helical" evidence="5">
    <location>
        <begin position="130"/>
        <end position="147"/>
    </location>
</feature>
<feature type="transmembrane region" description="Helical" evidence="5">
    <location>
        <begin position="210"/>
        <end position="233"/>
    </location>
</feature>
<feature type="transmembrane region" description="Helical" evidence="5">
    <location>
        <begin position="79"/>
        <end position="96"/>
    </location>
</feature>
<dbReference type="RefSeq" id="WP_206423361.1">
    <property type="nucleotide sequence ID" value="NZ_JACIJB010000012.1"/>
</dbReference>
<evidence type="ECO:0000256" key="4">
    <source>
        <dbReference type="ARBA" id="ARBA00023136"/>
    </source>
</evidence>
<dbReference type="InterPro" id="IPR004837">
    <property type="entry name" value="NaCa_Exmemb"/>
</dbReference>
<name>A0A7W9E997_9CAUL</name>
<accession>A0A7W9E997</accession>
<dbReference type="AlphaFoldDB" id="A0A7W9E997"/>
<feature type="domain" description="Sodium/calcium exchanger membrane region" evidence="6">
    <location>
        <begin position="5"/>
        <end position="144"/>
    </location>
</feature>
<dbReference type="EMBL" id="JACIJB010000012">
    <property type="protein sequence ID" value="MBB5661570.1"/>
    <property type="molecule type" value="Genomic_DNA"/>
</dbReference>
<feature type="transmembrane region" description="Helical" evidence="5">
    <location>
        <begin position="168"/>
        <end position="190"/>
    </location>
</feature>
<dbReference type="InterPro" id="IPR044880">
    <property type="entry name" value="NCX_ion-bd_dom_sf"/>
</dbReference>
<dbReference type="Proteomes" id="UP000548978">
    <property type="component" value="Unassembled WGS sequence"/>
</dbReference>
<dbReference type="GO" id="GO:0005886">
    <property type="term" value="C:plasma membrane"/>
    <property type="evidence" value="ECO:0007669"/>
    <property type="project" value="TreeGrafter"/>
</dbReference>
<organism evidence="7 8">
    <name type="scientific">Brevundimonas halotolerans</name>
    <dbReference type="NCBI Taxonomy" id="69670"/>
    <lineage>
        <taxon>Bacteria</taxon>
        <taxon>Pseudomonadati</taxon>
        <taxon>Pseudomonadota</taxon>
        <taxon>Alphaproteobacteria</taxon>
        <taxon>Caulobacterales</taxon>
        <taxon>Caulobacteraceae</taxon>
        <taxon>Brevundimonas</taxon>
    </lineage>
</organism>
<feature type="domain" description="Sodium/calcium exchanger membrane region" evidence="6">
    <location>
        <begin position="176"/>
        <end position="314"/>
    </location>
</feature>
<feature type="transmembrane region" description="Helical" evidence="5">
    <location>
        <begin position="245"/>
        <end position="265"/>
    </location>
</feature>
<protein>
    <submittedName>
        <fullName evidence="7">Cation:H+ antiporter</fullName>
    </submittedName>
</protein>
<keyword evidence="2 5" id="KW-0812">Transmembrane</keyword>
<dbReference type="InterPro" id="IPR004481">
    <property type="entry name" value="K/Na/Ca-exchanger"/>
</dbReference>
<comment type="caution">
    <text evidence="7">The sequence shown here is derived from an EMBL/GenBank/DDBJ whole genome shotgun (WGS) entry which is preliminary data.</text>
</comment>
<gene>
    <name evidence="7" type="ORF">FHS65_002333</name>
</gene>
<keyword evidence="8" id="KW-1185">Reference proteome</keyword>
<dbReference type="NCBIfam" id="TIGR00367">
    <property type="entry name" value="calcium/sodium antiporter"/>
    <property type="match status" value="1"/>
</dbReference>
<feature type="transmembrane region" description="Helical" evidence="5">
    <location>
        <begin position="105"/>
        <end position="124"/>
    </location>
</feature>
<proteinExistence type="predicted"/>
<evidence type="ECO:0000256" key="5">
    <source>
        <dbReference type="SAM" id="Phobius"/>
    </source>
</evidence>
<dbReference type="GO" id="GO:0006874">
    <property type="term" value="P:intracellular calcium ion homeostasis"/>
    <property type="evidence" value="ECO:0007669"/>
    <property type="project" value="TreeGrafter"/>
</dbReference>
<dbReference type="GO" id="GO:0005262">
    <property type="term" value="F:calcium channel activity"/>
    <property type="evidence" value="ECO:0007669"/>
    <property type="project" value="TreeGrafter"/>
</dbReference>
<dbReference type="Gene3D" id="1.20.1420.30">
    <property type="entry name" value="NCX, central ion-binding region"/>
    <property type="match status" value="1"/>
</dbReference>
<evidence type="ECO:0000256" key="3">
    <source>
        <dbReference type="ARBA" id="ARBA00022989"/>
    </source>
</evidence>
<dbReference type="GO" id="GO:0008273">
    <property type="term" value="F:calcium, potassium:sodium antiporter activity"/>
    <property type="evidence" value="ECO:0007669"/>
    <property type="project" value="TreeGrafter"/>
</dbReference>
<evidence type="ECO:0000256" key="2">
    <source>
        <dbReference type="ARBA" id="ARBA00022692"/>
    </source>
</evidence>